<accession>A9BDM5</accession>
<keyword evidence="1" id="KW-0472">Membrane</keyword>
<dbReference type="Pfam" id="PF12600">
    <property type="entry name" value="DUF3769"/>
    <property type="match status" value="1"/>
</dbReference>
<dbReference type="KEGG" id="pmj:P9211_02801"/>
<evidence type="ECO:0000256" key="1">
    <source>
        <dbReference type="SAM" id="Phobius"/>
    </source>
</evidence>
<keyword evidence="3" id="KW-1185">Reference proteome</keyword>
<keyword evidence="1" id="KW-0812">Transmembrane</keyword>
<dbReference type="EMBL" id="CP000878">
    <property type="protein sequence ID" value="ABX08211.1"/>
    <property type="molecule type" value="Genomic_DNA"/>
</dbReference>
<proteinExistence type="predicted"/>
<protein>
    <recommendedName>
        <fullName evidence="4">Repeats containing protein</fullName>
    </recommendedName>
</protein>
<feature type="transmembrane region" description="Helical" evidence="1">
    <location>
        <begin position="7"/>
        <end position="30"/>
    </location>
</feature>
<dbReference type="PANTHER" id="PTHR30189:SF1">
    <property type="entry name" value="LPS-ASSEMBLY PROTEIN LPTD"/>
    <property type="match status" value="1"/>
</dbReference>
<dbReference type="PANTHER" id="PTHR30189">
    <property type="entry name" value="LPS-ASSEMBLY PROTEIN"/>
    <property type="match status" value="1"/>
</dbReference>
<evidence type="ECO:0000313" key="2">
    <source>
        <dbReference type="EMBL" id="ABX08211.1"/>
    </source>
</evidence>
<organism evidence="2 3">
    <name type="scientific">Prochlorococcus marinus (strain MIT 9211)</name>
    <dbReference type="NCBI Taxonomy" id="93059"/>
    <lineage>
        <taxon>Bacteria</taxon>
        <taxon>Bacillati</taxon>
        <taxon>Cyanobacteriota</taxon>
        <taxon>Cyanophyceae</taxon>
        <taxon>Synechococcales</taxon>
        <taxon>Prochlorococcaceae</taxon>
        <taxon>Prochlorococcus</taxon>
    </lineage>
</organism>
<gene>
    <name evidence="2" type="ordered locus">P9211_02801</name>
</gene>
<dbReference type="AlphaFoldDB" id="A9BDM5"/>
<keyword evidence="1" id="KW-1133">Transmembrane helix</keyword>
<dbReference type="InterPro" id="IPR022244">
    <property type="entry name" value="DUF3769"/>
</dbReference>
<dbReference type="OrthoDB" id="441598at2"/>
<dbReference type="RefSeq" id="WP_012194836.1">
    <property type="nucleotide sequence ID" value="NC_009976.1"/>
</dbReference>
<dbReference type="Proteomes" id="UP000000788">
    <property type="component" value="Chromosome"/>
</dbReference>
<dbReference type="PROSITE" id="PS51257">
    <property type="entry name" value="PROKAR_LIPOPROTEIN"/>
    <property type="match status" value="1"/>
</dbReference>
<dbReference type="InterPro" id="IPR050218">
    <property type="entry name" value="LptD"/>
</dbReference>
<name>A9BDM5_PROM4</name>
<dbReference type="eggNOG" id="COG1452">
    <property type="taxonomic scope" value="Bacteria"/>
</dbReference>
<dbReference type="GO" id="GO:1990351">
    <property type="term" value="C:transporter complex"/>
    <property type="evidence" value="ECO:0007669"/>
    <property type="project" value="TreeGrafter"/>
</dbReference>
<dbReference type="STRING" id="93059.P9211_02801"/>
<sequence length="734" mass="82696">MRRQNVLAPIVSNAWISGLFSAGCLVFAPLESFLADAKAFEIHTSVQGVNTNQRIRLLKDERRQYLASNILIASHSVKDNFPHKKKDLSQLSIDASGSHSQIQNTHKEIHLDSESSFLRVDIHADRQYWETDNVFVAEGNVVVSFNQGILRAEKIVFDRSKNLLFATGDVRFMRGEQYFRASYFRYNLVSKNGYLDDVYGVIKVNLLTNDLNINSSTNINKKQSRNTIPNNSASRITLNDGVVIEGGKIDLGLNPFVAGDLSDKGINSWRFNSPKVIINRSGWKAKIMTFSNDPFNPAQAKLVAKNVIANENKDGTLLIKSSKTKLILEDQLNIPIGKRSFGANQENEERWILGFDTKDRDGLYIGRKFKPIQLDENYELSLQPQFLFQRAINEKTNAYPESDLSVLSPKVSQSTKFSDLIGMKAKLKGKTFNMQSELSANISSFNPDRFANGSRYWGALKDSFDLGGIKDINAVLFAAYRYKSWNGSLGRSDIYTSVGGYVDKEVDWGNGTSRYEYRFRSGIGKYQAEALKSLTLSHLWRASIFNSLNISYPIYMFEDASSVNQVKPRYSMAKINPGIILNTEIFSTYFHYEGGDSQFSFGVNAGPELTLGNFRKPFLDYTKVSIMPGFTVKAGDSPFKFDNEVDLQKISFQLTQQIYGPLLLSGIYNVNIDKDSDQYGKSLSSKLAILWERRSYALGIFYDINDNSGGLMFRLNGFDIERALIPNDSIVDTI</sequence>
<reference evidence="2 3" key="1">
    <citation type="journal article" date="2007" name="PLoS Genet.">
        <title>Patterns and implications of gene gain and loss in the evolution of Prochlorococcus.</title>
        <authorList>
            <person name="Kettler G.C."/>
            <person name="Martiny A.C."/>
            <person name="Huang K."/>
            <person name="Zucker J."/>
            <person name="Coleman M.L."/>
            <person name="Rodrigue S."/>
            <person name="Chen F."/>
            <person name="Lapidus A."/>
            <person name="Ferriera S."/>
            <person name="Johnson J."/>
            <person name="Steglich C."/>
            <person name="Church G.M."/>
            <person name="Richardson P."/>
            <person name="Chisholm S.W."/>
        </authorList>
    </citation>
    <scope>NUCLEOTIDE SEQUENCE [LARGE SCALE GENOMIC DNA]</scope>
    <source>
        <strain evidence="3">MIT 9211</strain>
    </source>
</reference>
<evidence type="ECO:0000313" key="3">
    <source>
        <dbReference type="Proteomes" id="UP000000788"/>
    </source>
</evidence>
<dbReference type="GO" id="GO:0009279">
    <property type="term" value="C:cell outer membrane"/>
    <property type="evidence" value="ECO:0007669"/>
    <property type="project" value="TreeGrafter"/>
</dbReference>
<dbReference type="HOGENOM" id="CLU_412106_0_0_3"/>
<evidence type="ECO:0008006" key="4">
    <source>
        <dbReference type="Google" id="ProtNLM"/>
    </source>
</evidence>